<protein>
    <recommendedName>
        <fullName evidence="8">Myb-like domain-containing protein</fullName>
    </recommendedName>
</protein>
<keyword evidence="7" id="KW-0175">Coiled coil</keyword>
<evidence type="ECO:0000313" key="9">
    <source>
        <dbReference type="EMBL" id="KAF9597122.1"/>
    </source>
</evidence>
<comment type="caution">
    <text evidence="9">The sequence shown here is derived from an EMBL/GenBank/DDBJ whole genome shotgun (WGS) entry which is preliminary data.</text>
</comment>
<dbReference type="InterPro" id="IPR044822">
    <property type="entry name" value="Myb_DNA-bind_4"/>
</dbReference>
<keyword evidence="5" id="KW-0804">Transcription</keyword>
<organism evidence="9 10">
    <name type="scientific">Coptis chinensis</name>
    <dbReference type="NCBI Taxonomy" id="261450"/>
    <lineage>
        <taxon>Eukaryota</taxon>
        <taxon>Viridiplantae</taxon>
        <taxon>Streptophyta</taxon>
        <taxon>Embryophyta</taxon>
        <taxon>Tracheophyta</taxon>
        <taxon>Spermatophyta</taxon>
        <taxon>Magnoliopsida</taxon>
        <taxon>Ranunculales</taxon>
        <taxon>Ranunculaceae</taxon>
        <taxon>Coptidoideae</taxon>
        <taxon>Coptis</taxon>
    </lineage>
</organism>
<evidence type="ECO:0000256" key="1">
    <source>
        <dbReference type="ARBA" id="ARBA00004123"/>
    </source>
</evidence>
<keyword evidence="6" id="KW-0539">Nucleus</keyword>
<dbReference type="PROSITE" id="PS50090">
    <property type="entry name" value="MYB_LIKE"/>
    <property type="match status" value="2"/>
</dbReference>
<evidence type="ECO:0000256" key="7">
    <source>
        <dbReference type="SAM" id="Coils"/>
    </source>
</evidence>
<dbReference type="EMBL" id="JADFTS010000007">
    <property type="protein sequence ID" value="KAF9597122.1"/>
    <property type="molecule type" value="Genomic_DNA"/>
</dbReference>
<dbReference type="Pfam" id="PF13837">
    <property type="entry name" value="Myb_DNA-bind_4"/>
    <property type="match status" value="2"/>
</dbReference>
<dbReference type="FunFam" id="1.10.10.60:FF:000342">
    <property type="entry name" value="trihelix transcription factor PTL-like"/>
    <property type="match status" value="1"/>
</dbReference>
<dbReference type="OrthoDB" id="1919525at2759"/>
<evidence type="ECO:0000259" key="8">
    <source>
        <dbReference type="PROSITE" id="PS50090"/>
    </source>
</evidence>
<keyword evidence="10" id="KW-1185">Reference proteome</keyword>
<sequence>MDMDDHQHYSLPDLRHILAGRTQFSPFQQPQQHFPNQHYQDMLMLGGSSSQVSGGVLVHDVGFSADSINSTSTTNNTTTNTAITTTTTTTTTPLTTTTTSLCGMEMEGCIGVDGSNGRWPRQETLTLLEIRSSLDSRFKEANQKGPLWDEVSRIMAEEHGYQRSGKKCREKFENLYKYYKKTREGKAGRQDGKHYRFFRQLEALYGETSNPVSVSDSHFVGNNLRATYSNQDGLQGQKFSESLSISNSSCFDTSSSEDGHDDLNVVAFMENDSTDKKKKMMMKGGRRSWKGKIRDFVDSQMKKLMETQEAWLEKMLKTLEQKEQERMLREEEGRKREAARIDQEHNFWAKERAWFEARDAALMETLSKITGKELKASSPEELIGTELHQNIENNGSETFESTVNSTEKWPESEISSLIHIRTSLESRFQQSEYTKETLWEEVSVKMACFGYDRNAKRCEEKWEDINKYIRKSNDCTMKRKDNSRTCPHFQHLGSTYNQGGAFYGHGINQQVPQVAGIHSSNNGPSNSNAGTAMSNNCFQFLMAEGENLWESYGVRISRGDNQ</sequence>
<evidence type="ECO:0000313" key="10">
    <source>
        <dbReference type="Proteomes" id="UP000631114"/>
    </source>
</evidence>
<comment type="subcellular location">
    <subcellularLocation>
        <location evidence="1">Nucleus</location>
    </subcellularLocation>
</comment>
<evidence type="ECO:0000256" key="3">
    <source>
        <dbReference type="ARBA" id="ARBA00023015"/>
    </source>
</evidence>
<dbReference type="PANTHER" id="PTHR21654:SF60">
    <property type="entry name" value="TRIHELIX TRANSCRIPTION FACTOR PTL"/>
    <property type="match status" value="1"/>
</dbReference>
<feature type="domain" description="Myb-like" evidence="8">
    <location>
        <begin position="111"/>
        <end position="176"/>
    </location>
</feature>
<keyword evidence="4" id="KW-0238">DNA-binding</keyword>
<dbReference type="AlphaFoldDB" id="A0A835HF41"/>
<proteinExistence type="predicted"/>
<keyword evidence="3" id="KW-0805">Transcription regulation</keyword>
<feature type="domain" description="Myb-like" evidence="8">
    <location>
        <begin position="408"/>
        <end position="466"/>
    </location>
</feature>
<evidence type="ECO:0000256" key="6">
    <source>
        <dbReference type="ARBA" id="ARBA00023242"/>
    </source>
</evidence>
<dbReference type="GO" id="GO:0003677">
    <property type="term" value="F:DNA binding"/>
    <property type="evidence" value="ECO:0007669"/>
    <property type="project" value="UniProtKB-KW"/>
</dbReference>
<dbReference type="Gene3D" id="1.10.10.60">
    <property type="entry name" value="Homeodomain-like"/>
    <property type="match status" value="2"/>
</dbReference>
<dbReference type="Proteomes" id="UP000631114">
    <property type="component" value="Unassembled WGS sequence"/>
</dbReference>
<evidence type="ECO:0000256" key="2">
    <source>
        <dbReference type="ARBA" id="ARBA00022737"/>
    </source>
</evidence>
<dbReference type="PANTHER" id="PTHR21654">
    <property type="entry name" value="FI21293P1"/>
    <property type="match status" value="1"/>
</dbReference>
<dbReference type="GO" id="GO:0005634">
    <property type="term" value="C:nucleus"/>
    <property type="evidence" value="ECO:0007669"/>
    <property type="project" value="UniProtKB-SubCell"/>
</dbReference>
<dbReference type="InterPro" id="IPR001005">
    <property type="entry name" value="SANT/Myb"/>
</dbReference>
<dbReference type="CDD" id="cd12203">
    <property type="entry name" value="GT1"/>
    <property type="match status" value="2"/>
</dbReference>
<evidence type="ECO:0000256" key="5">
    <source>
        <dbReference type="ARBA" id="ARBA00023163"/>
    </source>
</evidence>
<keyword evidence="2" id="KW-0677">Repeat</keyword>
<accession>A0A835HF41</accession>
<gene>
    <name evidence="9" type="ORF">IFM89_015951</name>
</gene>
<name>A0A835HF41_9MAGN</name>
<feature type="coiled-coil region" evidence="7">
    <location>
        <begin position="305"/>
        <end position="332"/>
    </location>
</feature>
<reference evidence="9 10" key="1">
    <citation type="submission" date="2020-10" db="EMBL/GenBank/DDBJ databases">
        <title>The Coptis chinensis genome and diversification of protoberbering-type alkaloids.</title>
        <authorList>
            <person name="Wang B."/>
            <person name="Shu S."/>
            <person name="Song C."/>
            <person name="Liu Y."/>
        </authorList>
    </citation>
    <scope>NUCLEOTIDE SEQUENCE [LARGE SCALE GENOMIC DNA]</scope>
    <source>
        <strain evidence="9">HL-2020</strain>
        <tissue evidence="9">Leaf</tissue>
    </source>
</reference>
<evidence type="ECO:0000256" key="4">
    <source>
        <dbReference type="ARBA" id="ARBA00023125"/>
    </source>
</evidence>
<dbReference type="SMART" id="SM00717">
    <property type="entry name" value="SANT"/>
    <property type="match status" value="2"/>
</dbReference>
<dbReference type="GO" id="GO:0006355">
    <property type="term" value="P:regulation of DNA-templated transcription"/>
    <property type="evidence" value="ECO:0007669"/>
    <property type="project" value="UniProtKB-ARBA"/>
</dbReference>
<dbReference type="FunFam" id="1.10.10.60:FF:000061">
    <property type="entry name" value="Trihelix transcription factor GT-2"/>
    <property type="match status" value="1"/>
</dbReference>